<sequence length="210" mass="24568">MDDENGAERWKKTDGYNYFVSNYGIVKNKKDRIMKQHLDKGYYRVGLTNKQKQKQFLVSILVATAFVPNPHNLPQVDHINKDPTDNRASNLRWVTNIENTQSVNKTINIGGVYKINNSFRAQVIIYGTKYQFCNLNEDKCWGWLNARRIELENGLELTDLDIKQYRKRGTGNIRTTPSGRFQASIKKNNKRYCKTFDTNEDAEKWLEAFM</sequence>
<accession>A0AC59EWN8</accession>
<keyword evidence="1" id="KW-0255">Endonuclease</keyword>
<organism evidence="1 2">
    <name type="scientific">Phaeocystis globosa virus PgV-16T</name>
    <dbReference type="NCBI Taxonomy" id="3071227"/>
    <lineage>
        <taxon>Viruses</taxon>
        <taxon>Varidnaviria</taxon>
        <taxon>Bamfordvirae</taxon>
        <taxon>Nucleocytoviricota</taxon>
        <taxon>Megaviricetes</taxon>
        <taxon>Imitervirales</taxon>
        <taxon>Mesomimiviridae</taxon>
        <taxon>Tethysvirus</taxon>
        <taxon>Tethysvirus hollandense</taxon>
    </lineage>
</organism>
<proteinExistence type="predicted"/>
<name>A0AC59EWN8_9VIRU</name>
<dbReference type="EMBL" id="KC662249">
    <property type="protein sequence ID" value="AGM15372.1"/>
    <property type="molecule type" value="Genomic_DNA"/>
</dbReference>
<keyword evidence="2" id="KW-1185">Reference proteome</keyword>
<gene>
    <name evidence="1" type="ORF">PGCG_00060</name>
</gene>
<keyword evidence="1" id="KW-0378">Hydrolase</keyword>
<protein>
    <submittedName>
        <fullName evidence="1">HNH endonuclease</fullName>
    </submittedName>
</protein>
<reference evidence="1 2" key="1">
    <citation type="journal article" date="2013" name="Proc. Natl. Acad. Sci. U.S.A.">
        <title>Genome of Phaeocystis globosa virus PgV-16T highlights the common ancestry of the largest known DNA viruses infecting eukaryotes.</title>
        <authorList>
            <person name="Santini S."/>
            <person name="Jeudy S."/>
            <person name="Bartoli J."/>
            <person name="Poirot O."/>
            <person name="Lescot M."/>
            <person name="Abergel C."/>
            <person name="Barbe V."/>
            <person name="Wommack K.E."/>
            <person name="Noordeloos A.A."/>
            <person name="Brussaard C.P."/>
            <person name="Claverie J.M."/>
        </authorList>
    </citation>
    <scope>NUCLEOTIDE SEQUENCE [LARGE SCALE GENOMIC DNA]</scope>
    <source>
        <strain evidence="1 2">16T</strain>
    </source>
</reference>
<dbReference type="Proteomes" id="UP000204225">
    <property type="component" value="Segment"/>
</dbReference>
<evidence type="ECO:0000313" key="2">
    <source>
        <dbReference type="Proteomes" id="UP000204225"/>
    </source>
</evidence>
<keyword evidence="1" id="KW-0540">Nuclease</keyword>
<evidence type="ECO:0000313" key="1">
    <source>
        <dbReference type="EMBL" id="AGM15372.1"/>
    </source>
</evidence>